<dbReference type="EMBL" id="CACSIM010000001">
    <property type="protein sequence ID" value="CAA0081368.1"/>
    <property type="molecule type" value="Genomic_DNA"/>
</dbReference>
<feature type="domain" description="AB hydrolase-1" evidence="1">
    <location>
        <begin position="71"/>
        <end position="303"/>
    </location>
</feature>
<organism evidence="2 5">
    <name type="scientific">Zhongshania aliphaticivorans</name>
    <dbReference type="NCBI Taxonomy" id="1470434"/>
    <lineage>
        <taxon>Bacteria</taxon>
        <taxon>Pseudomonadati</taxon>
        <taxon>Pseudomonadota</taxon>
        <taxon>Gammaproteobacteria</taxon>
        <taxon>Cellvibrionales</taxon>
        <taxon>Spongiibacteraceae</taxon>
        <taxon>Zhongshania</taxon>
    </lineage>
</organism>
<sequence length="317" mass="35149">MAKFLKVLLLGVATLLLVIAAYIAWSLLAYRDIPTAELVARYGQGAQFADLEGTPIAYRVSGDLNAGPPWVLLHSHYFDSLMWDDVISHLAPGHAVIRYDMTSHGLSGPDAQSNYSMDRDVAILDALLNKLNVKSALVVGSSLGGNIAFHYAAKFPERTAGLVLINSGGIKRQQSSRRSAAGIPPWFYRVFYFIPTIAYRKFIEWMVVDKTVVSESLVERFHDMFRHKGNRQAEMQRMASFDAGEPSEVLGAIRAPSLIIWGRKNPQLPVALMTQFENLMTNTESITSEIVDGTGHLLPVERPEITATLLDRFRGSL</sequence>
<evidence type="ECO:0000313" key="4">
    <source>
        <dbReference type="Proteomes" id="UP000435877"/>
    </source>
</evidence>
<dbReference type="SUPFAM" id="SSF53474">
    <property type="entry name" value="alpha/beta-Hydrolases"/>
    <property type="match status" value="1"/>
</dbReference>
<gene>
    <name evidence="3" type="ORF">IHBHHGIJ_00769</name>
    <name evidence="2" type="ORF">KFEGEMFD_00381</name>
</gene>
<dbReference type="Pfam" id="PF00561">
    <property type="entry name" value="Abhydrolase_1"/>
    <property type="match status" value="1"/>
</dbReference>
<dbReference type="PANTHER" id="PTHR43798">
    <property type="entry name" value="MONOACYLGLYCEROL LIPASE"/>
    <property type="match status" value="1"/>
</dbReference>
<dbReference type="OrthoDB" id="9785847at2"/>
<dbReference type="Proteomes" id="UP000439591">
    <property type="component" value="Unassembled WGS sequence"/>
</dbReference>
<dbReference type="InterPro" id="IPR000073">
    <property type="entry name" value="AB_hydrolase_1"/>
</dbReference>
<evidence type="ECO:0000313" key="2">
    <source>
        <dbReference type="EMBL" id="CAA0081368.1"/>
    </source>
</evidence>
<dbReference type="Gene3D" id="3.40.50.1820">
    <property type="entry name" value="alpha/beta hydrolase"/>
    <property type="match status" value="1"/>
</dbReference>
<evidence type="ECO:0000313" key="3">
    <source>
        <dbReference type="EMBL" id="CAA0084938.1"/>
    </source>
</evidence>
<name>A0A5S9MWA6_9GAMM</name>
<dbReference type="AlphaFoldDB" id="A0A5S9MWA6"/>
<evidence type="ECO:0000313" key="5">
    <source>
        <dbReference type="Proteomes" id="UP000439591"/>
    </source>
</evidence>
<protein>
    <recommendedName>
        <fullName evidence="1">AB hydrolase-1 domain-containing protein</fullName>
    </recommendedName>
</protein>
<accession>A0A5S9MWA6</accession>
<evidence type="ECO:0000259" key="1">
    <source>
        <dbReference type="Pfam" id="PF00561"/>
    </source>
</evidence>
<reference evidence="4 5" key="1">
    <citation type="submission" date="2019-11" db="EMBL/GenBank/DDBJ databases">
        <authorList>
            <person name="Holert J."/>
        </authorList>
    </citation>
    <scope>NUCLEOTIDE SEQUENCE [LARGE SCALE GENOMIC DNA]</scope>
    <source>
        <strain evidence="2">BC3_2A</strain>
        <strain evidence="3">SB11_1A</strain>
    </source>
</reference>
<proteinExistence type="predicted"/>
<dbReference type="InterPro" id="IPR050266">
    <property type="entry name" value="AB_hydrolase_sf"/>
</dbReference>
<dbReference type="Proteomes" id="UP000435877">
    <property type="component" value="Unassembled WGS sequence"/>
</dbReference>
<dbReference type="RefSeq" id="WP_159267436.1">
    <property type="nucleotide sequence ID" value="NZ_CACSIK010000001.1"/>
</dbReference>
<dbReference type="InterPro" id="IPR029058">
    <property type="entry name" value="AB_hydrolase_fold"/>
</dbReference>
<dbReference type="EMBL" id="CACSIK010000001">
    <property type="protein sequence ID" value="CAA0084938.1"/>
    <property type="molecule type" value="Genomic_DNA"/>
</dbReference>
<dbReference type="PRINTS" id="PR00111">
    <property type="entry name" value="ABHYDROLASE"/>
</dbReference>
<keyword evidence="4" id="KW-1185">Reference proteome</keyword>